<sequence>MSEAPFRTAAPTMATVKLLRAPNPGPMTLTGTNTYAFSGNQGASWTIVDPGPAIPEHLDQITDLGRIDQVLITHRHADHTESIDNLHTRTGVPVRAFLKEYCREAATLQDGEVIATSDTEIKVIHTPGHTSDSVCFILDFADRTRAKVFTGDTILGEGTTILDFPDGSLSSYLGSLDRLAALPHATLLPGHGPAGAQLGGVVRFYQDHRADRLAQITGALERLGVDATDPQALDVVTNSVYRSTPEHLKRAARSSVEAQLHYLTEQSR</sequence>
<dbReference type="EMBL" id="CP018135">
    <property type="protein sequence ID" value="APF41299.1"/>
    <property type="molecule type" value="Genomic_DNA"/>
</dbReference>
<gene>
    <name evidence="2" type="ORF">BHE16_10190</name>
</gene>
<keyword evidence="3" id="KW-1185">Reference proteome</keyword>
<dbReference type="CDD" id="cd16278">
    <property type="entry name" value="metallo-hydrolase-like_MBL-fold"/>
    <property type="match status" value="1"/>
</dbReference>
<evidence type="ECO:0000259" key="1">
    <source>
        <dbReference type="SMART" id="SM00849"/>
    </source>
</evidence>
<dbReference type="InterPro" id="IPR036388">
    <property type="entry name" value="WH-like_DNA-bd_sf"/>
</dbReference>
<accession>A0A1L2ZQ70</accession>
<reference evidence="2 3" key="1">
    <citation type="submission" date="2016-11" db="EMBL/GenBank/DDBJ databases">
        <title>Genome sequencing of Zhihengliuella aestuarii B18 antagonistic to Plasmodiophora brassicae.</title>
        <authorList>
            <person name="Luo Y."/>
        </authorList>
    </citation>
    <scope>NUCLEOTIDE SEQUENCE [LARGE SCALE GENOMIC DNA]</scope>
    <source>
        <strain evidence="2 3">B18</strain>
    </source>
</reference>
<dbReference type="SMART" id="SM00849">
    <property type="entry name" value="Lactamase_B"/>
    <property type="match status" value="1"/>
</dbReference>
<dbReference type="STRING" id="556325.BHE16_10190"/>
<dbReference type="PANTHER" id="PTHR23131:SF0">
    <property type="entry name" value="ENDORIBONUCLEASE LACTB2"/>
    <property type="match status" value="1"/>
</dbReference>
<dbReference type="Pfam" id="PF00753">
    <property type="entry name" value="Lactamase_B"/>
    <property type="match status" value="1"/>
</dbReference>
<dbReference type="KEGG" id="nae:BHE16_10190"/>
<dbReference type="InterPro" id="IPR001279">
    <property type="entry name" value="Metallo-B-lactamas"/>
</dbReference>
<evidence type="ECO:0000313" key="3">
    <source>
        <dbReference type="Proteomes" id="UP000183530"/>
    </source>
</evidence>
<dbReference type="Proteomes" id="UP000183530">
    <property type="component" value="Chromosome"/>
</dbReference>
<evidence type="ECO:0000313" key="2">
    <source>
        <dbReference type="EMBL" id="APF41299.1"/>
    </source>
</evidence>
<protein>
    <recommendedName>
        <fullName evidence="1">Metallo-beta-lactamase domain-containing protein</fullName>
    </recommendedName>
</protein>
<organism evidence="2 3">
    <name type="scientific">Neomicrococcus aestuarii</name>
    <dbReference type="NCBI Taxonomy" id="556325"/>
    <lineage>
        <taxon>Bacteria</taxon>
        <taxon>Bacillati</taxon>
        <taxon>Actinomycetota</taxon>
        <taxon>Actinomycetes</taxon>
        <taxon>Micrococcales</taxon>
        <taxon>Micrococcaceae</taxon>
        <taxon>Neomicrococcus</taxon>
    </lineage>
</organism>
<dbReference type="InterPro" id="IPR036866">
    <property type="entry name" value="RibonucZ/Hydroxyglut_hydro"/>
</dbReference>
<feature type="domain" description="Metallo-beta-lactamase" evidence="1">
    <location>
        <begin position="31"/>
        <end position="191"/>
    </location>
</feature>
<dbReference type="SUPFAM" id="SSF56281">
    <property type="entry name" value="Metallo-hydrolase/oxidoreductase"/>
    <property type="match status" value="1"/>
</dbReference>
<dbReference type="InterPro" id="IPR050662">
    <property type="entry name" value="Sec-metab_biosynth-thioest"/>
</dbReference>
<dbReference type="Gene3D" id="1.10.10.10">
    <property type="entry name" value="Winged helix-like DNA-binding domain superfamily/Winged helix DNA-binding domain"/>
    <property type="match status" value="1"/>
</dbReference>
<name>A0A1L2ZQ70_9MICC</name>
<dbReference type="AlphaFoldDB" id="A0A1L2ZQ70"/>
<dbReference type="PANTHER" id="PTHR23131">
    <property type="entry name" value="ENDORIBONUCLEASE LACTB2"/>
    <property type="match status" value="1"/>
</dbReference>
<proteinExistence type="predicted"/>
<dbReference type="Gene3D" id="3.60.15.10">
    <property type="entry name" value="Ribonuclease Z/Hydroxyacylglutathione hydrolase-like"/>
    <property type="match status" value="1"/>
</dbReference>
<dbReference type="RefSeq" id="WP_071894767.1">
    <property type="nucleotide sequence ID" value="NZ_CP018135.1"/>
</dbReference>
<dbReference type="OrthoDB" id="9788263at2"/>